<evidence type="ECO:0000313" key="3">
    <source>
        <dbReference type="Proteomes" id="UP000601027"/>
    </source>
</evidence>
<organism evidence="2 3">
    <name type="scientific">Micromonospora parastrephiae</name>
    <dbReference type="NCBI Taxonomy" id="2806101"/>
    <lineage>
        <taxon>Bacteria</taxon>
        <taxon>Bacillati</taxon>
        <taxon>Actinomycetota</taxon>
        <taxon>Actinomycetes</taxon>
        <taxon>Micromonosporales</taxon>
        <taxon>Micromonosporaceae</taxon>
        <taxon>Micromonospora</taxon>
    </lineage>
</organism>
<feature type="transmembrane region" description="Helical" evidence="1">
    <location>
        <begin position="32"/>
        <end position="50"/>
    </location>
</feature>
<comment type="caution">
    <text evidence="2">The sequence shown here is derived from an EMBL/GenBank/DDBJ whole genome shotgun (WGS) entry which is preliminary data.</text>
</comment>
<keyword evidence="3" id="KW-1185">Reference proteome</keyword>
<dbReference type="RefSeq" id="WP_203177444.1">
    <property type="nucleotide sequence ID" value="NZ_JAEVHM010000133.1"/>
</dbReference>
<keyword evidence="1" id="KW-0812">Transmembrane</keyword>
<reference evidence="2 3" key="1">
    <citation type="submission" date="2021-01" db="EMBL/GenBank/DDBJ databases">
        <title>Draft genome sequence of Micromonospora sp. strain STR1_7.</title>
        <authorList>
            <person name="Karlyshev A."/>
            <person name="Jawad R."/>
        </authorList>
    </citation>
    <scope>NUCLEOTIDE SEQUENCE [LARGE SCALE GENOMIC DNA]</scope>
    <source>
        <strain evidence="2 3">STR1-7</strain>
    </source>
</reference>
<evidence type="ECO:0000313" key="2">
    <source>
        <dbReference type="EMBL" id="MBM0234347.1"/>
    </source>
</evidence>
<keyword evidence="1" id="KW-1133">Transmembrane helix</keyword>
<sequence length="98" mass="9723">MRGTLGGGLLGLALLLFPVGLATLLVAGGVASLVGAALMALALAMAVGWWRLVGRHDGAADRVGRRRHLLLSLAGLGGVEFVLVGLGWSAPSAAGAGR</sequence>
<keyword evidence="1" id="KW-0472">Membrane</keyword>
<dbReference type="Proteomes" id="UP000601027">
    <property type="component" value="Unassembled WGS sequence"/>
</dbReference>
<gene>
    <name evidence="2" type="ORF">JNW91_22385</name>
</gene>
<feature type="transmembrane region" description="Helical" evidence="1">
    <location>
        <begin position="70"/>
        <end position="90"/>
    </location>
</feature>
<accession>A0ABS1XYM7</accession>
<protein>
    <submittedName>
        <fullName evidence="2">Uncharacterized protein</fullName>
    </submittedName>
</protein>
<evidence type="ECO:0000256" key="1">
    <source>
        <dbReference type="SAM" id="Phobius"/>
    </source>
</evidence>
<proteinExistence type="predicted"/>
<name>A0ABS1XYM7_9ACTN</name>
<dbReference type="EMBL" id="JAEVHM010000133">
    <property type="protein sequence ID" value="MBM0234347.1"/>
    <property type="molecule type" value="Genomic_DNA"/>
</dbReference>